<keyword evidence="1" id="KW-0175">Coiled coil</keyword>
<organism evidence="2 3">
    <name type="scientific">Priestia megaterium Q3</name>
    <dbReference type="NCBI Taxonomy" id="1452722"/>
    <lineage>
        <taxon>Bacteria</taxon>
        <taxon>Bacillati</taxon>
        <taxon>Bacillota</taxon>
        <taxon>Bacilli</taxon>
        <taxon>Bacillales</taxon>
        <taxon>Bacillaceae</taxon>
        <taxon>Priestia</taxon>
    </lineage>
</organism>
<evidence type="ECO:0000256" key="1">
    <source>
        <dbReference type="SAM" id="Coils"/>
    </source>
</evidence>
<proteinExistence type="predicted"/>
<evidence type="ECO:0000313" key="2">
    <source>
        <dbReference type="EMBL" id="AKP78618.1"/>
    </source>
</evidence>
<dbReference type="EMBL" id="CP010586">
    <property type="protein sequence ID" value="AKP78618.1"/>
    <property type="molecule type" value="Genomic_DNA"/>
</dbReference>
<dbReference type="Gene3D" id="1.25.40.10">
    <property type="entry name" value="Tetratricopeptide repeat domain"/>
    <property type="match status" value="1"/>
</dbReference>
<dbReference type="RefSeq" id="WP_049165889.1">
    <property type="nucleotide sequence ID" value="NZ_CP010586.1"/>
</dbReference>
<sequence>MTKQKQSIIICTLPLLLLAGCTNSDYKEEITKGNQALDNKEYEQAAKAFNKALQDKKGDQTAKALYQVATDMKLATQKFEQGKYKEVLSLSDKVTEVNTNDAVKHDIRNLEQQSEKQKIIKDNQNYIENAETLIKKEDYSNAKKELEQVIDNTKGKKELTVQNNKAKELLFQVDKHFQEQKQEELIKKLKGKFRNGSLEAELQTSLNADGSIYCKGIIINEGVTNYFETAVSGINKKSKLFGYYTNQGESEQSTTLTLTETGFEFYSAYPDGSGGIVDKFDFTQKISNDISQIKKPPLDMSYERAAAYTKEAMKKYIEEDEFLNGNATADDYQYEDGGVFEGGDYEIDVWAVDEERQWSRLMKYAYVENDGTVRLEDNPE</sequence>
<feature type="coiled-coil region" evidence="1">
    <location>
        <begin position="129"/>
        <end position="156"/>
    </location>
</feature>
<dbReference type="SUPFAM" id="SSF48452">
    <property type="entry name" value="TPR-like"/>
    <property type="match status" value="1"/>
</dbReference>
<dbReference type="PROSITE" id="PS51257">
    <property type="entry name" value="PROKAR_LIPOPROTEIN"/>
    <property type="match status" value="1"/>
</dbReference>
<evidence type="ECO:0008006" key="4">
    <source>
        <dbReference type="Google" id="ProtNLM"/>
    </source>
</evidence>
<evidence type="ECO:0000313" key="3">
    <source>
        <dbReference type="Proteomes" id="UP000036410"/>
    </source>
</evidence>
<dbReference type="InterPro" id="IPR011990">
    <property type="entry name" value="TPR-like_helical_dom_sf"/>
</dbReference>
<protein>
    <recommendedName>
        <fullName evidence="4">Lipoprotein</fullName>
    </recommendedName>
</protein>
<accession>A0A806TLI7</accession>
<reference evidence="2 3" key="1">
    <citation type="submission" date="2015-01" db="EMBL/GenBank/DDBJ databases">
        <title>Genome sequence of bacillus megaterium Q3.</title>
        <authorList>
            <person name="Wang Y."/>
            <person name="Luo K."/>
            <person name="Bai L."/>
            <person name="Luo F."/>
        </authorList>
    </citation>
    <scope>NUCLEOTIDE SEQUENCE [LARGE SCALE GENOMIC DNA]</scope>
    <source>
        <strain evidence="2 3">Q3</strain>
    </source>
</reference>
<gene>
    <name evidence="2" type="ORF">AS52_03657</name>
</gene>
<dbReference type="Proteomes" id="UP000036410">
    <property type="component" value="Chromosome"/>
</dbReference>
<name>A0A806TLI7_PRIMG</name>
<dbReference type="AlphaFoldDB" id="A0A806TLI7"/>